<dbReference type="EMBL" id="SJPJ01000001">
    <property type="protein sequence ID" value="TWT82503.1"/>
    <property type="molecule type" value="Genomic_DNA"/>
</dbReference>
<keyword evidence="4" id="KW-1185">Reference proteome</keyword>
<feature type="region of interest" description="Disordered" evidence="1">
    <location>
        <begin position="250"/>
        <end position="302"/>
    </location>
</feature>
<evidence type="ECO:0000256" key="2">
    <source>
        <dbReference type="SAM" id="SignalP"/>
    </source>
</evidence>
<feature type="region of interest" description="Disordered" evidence="1">
    <location>
        <begin position="28"/>
        <end position="50"/>
    </location>
</feature>
<reference evidence="3 4" key="1">
    <citation type="submission" date="2019-02" db="EMBL/GenBank/DDBJ databases">
        <title>Deep-cultivation of Planctomycetes and their phenomic and genomic characterization uncovers novel biology.</title>
        <authorList>
            <person name="Wiegand S."/>
            <person name="Jogler M."/>
            <person name="Boedeker C."/>
            <person name="Pinto D."/>
            <person name="Vollmers J."/>
            <person name="Rivas-Marin E."/>
            <person name="Kohn T."/>
            <person name="Peeters S.H."/>
            <person name="Heuer A."/>
            <person name="Rast P."/>
            <person name="Oberbeckmann S."/>
            <person name="Bunk B."/>
            <person name="Jeske O."/>
            <person name="Meyerdierks A."/>
            <person name="Storesund J.E."/>
            <person name="Kallscheuer N."/>
            <person name="Luecker S."/>
            <person name="Lage O.M."/>
            <person name="Pohl T."/>
            <person name="Merkel B.J."/>
            <person name="Hornburger P."/>
            <person name="Mueller R.-W."/>
            <person name="Bruemmer F."/>
            <person name="Labrenz M."/>
            <person name="Spormann A.M."/>
            <person name="Op Den Camp H."/>
            <person name="Overmann J."/>
            <person name="Amann R."/>
            <person name="Jetten M.S.M."/>
            <person name="Mascher T."/>
            <person name="Medema M.H."/>
            <person name="Devos D.P."/>
            <person name="Kaster A.-K."/>
            <person name="Ovreas L."/>
            <person name="Rohde M."/>
            <person name="Galperin M.Y."/>
            <person name="Jogler C."/>
        </authorList>
    </citation>
    <scope>NUCLEOTIDE SEQUENCE [LARGE SCALE GENOMIC DNA]</scope>
    <source>
        <strain evidence="3 4">CA13</strain>
    </source>
</reference>
<organism evidence="3 4">
    <name type="scientific">Novipirellula herctigrandis</name>
    <dbReference type="NCBI Taxonomy" id="2527986"/>
    <lineage>
        <taxon>Bacteria</taxon>
        <taxon>Pseudomonadati</taxon>
        <taxon>Planctomycetota</taxon>
        <taxon>Planctomycetia</taxon>
        <taxon>Pirellulales</taxon>
        <taxon>Pirellulaceae</taxon>
        <taxon>Novipirellula</taxon>
    </lineage>
</organism>
<accession>A0A5C5Z7M4</accession>
<evidence type="ECO:0000313" key="4">
    <source>
        <dbReference type="Proteomes" id="UP000315010"/>
    </source>
</evidence>
<feature type="chain" id="PRO_5022689606" description="Outer membrane efflux protein" evidence="2">
    <location>
        <begin position="30"/>
        <end position="459"/>
    </location>
</feature>
<dbReference type="AlphaFoldDB" id="A0A5C5Z7M4"/>
<feature type="region of interest" description="Disordered" evidence="1">
    <location>
        <begin position="156"/>
        <end position="182"/>
    </location>
</feature>
<comment type="caution">
    <text evidence="3">The sequence shown here is derived from an EMBL/GenBank/DDBJ whole genome shotgun (WGS) entry which is preliminary data.</text>
</comment>
<evidence type="ECO:0008006" key="5">
    <source>
        <dbReference type="Google" id="ProtNLM"/>
    </source>
</evidence>
<feature type="compositionally biased region" description="Pro residues" evidence="1">
    <location>
        <begin position="31"/>
        <end position="47"/>
    </location>
</feature>
<sequence length="459" mass="52044" precursor="true">MATLQLSHSGLVRMGLLVLSITVFSSAQADPPEPLEPSSPVYLPPQPSSQYPNHQLDRTGFSSIALPGMRPVFETRYQDVTRAVPVTTVENETGETKTTYRMETTRVPMQTQRWVPIGPTISGRHPLVNALRSMSKDDEKREEKITELRQQLEQEFDQMHSRQEKEIRETRERLESLTKRHEQRGENRDKIVLRRMNELLGESDELDWDPNSIPMQTRNNGLTFNASANEFISPPYPNQIQPPTLPVGPAVLSPQPNSPTPYLRERIPLSDQTRPQAESDFRDRRSGFFNQDRTNIQAPALGKSNSANETIFSLARDYASAKAELEEAEPYCKATEELRAQGAVPLFELQKAQSRLKRAQQDMVIRNMQVDAESEALRRTIDFHGLEVKNARDKLSLIQTSGDPGIKSRIERLDAVAQLEKAEKARETAVANFEQFDKVMKTVEAPVEQNDNEKATEAE</sequence>
<feature type="compositionally biased region" description="Polar residues" evidence="1">
    <location>
        <begin position="288"/>
        <end position="302"/>
    </location>
</feature>
<feature type="compositionally biased region" description="Basic and acidic residues" evidence="1">
    <location>
        <begin position="277"/>
        <end position="286"/>
    </location>
</feature>
<protein>
    <recommendedName>
        <fullName evidence="5">Outer membrane efflux protein</fullName>
    </recommendedName>
</protein>
<name>A0A5C5Z7M4_9BACT</name>
<keyword evidence="2" id="KW-0732">Signal</keyword>
<proteinExistence type="predicted"/>
<evidence type="ECO:0000256" key="1">
    <source>
        <dbReference type="SAM" id="MobiDB-lite"/>
    </source>
</evidence>
<dbReference type="Proteomes" id="UP000315010">
    <property type="component" value="Unassembled WGS sequence"/>
</dbReference>
<feature type="signal peptide" evidence="2">
    <location>
        <begin position="1"/>
        <end position="29"/>
    </location>
</feature>
<evidence type="ECO:0000313" key="3">
    <source>
        <dbReference type="EMBL" id="TWT82503.1"/>
    </source>
</evidence>
<gene>
    <name evidence="3" type="ORF">CA13_39660</name>
</gene>
<dbReference type="OrthoDB" id="242614at2"/>
<dbReference type="RefSeq" id="WP_146399030.1">
    <property type="nucleotide sequence ID" value="NZ_SJPJ01000001.1"/>
</dbReference>